<dbReference type="Proteomes" id="UP001358586">
    <property type="component" value="Chromosome 12"/>
</dbReference>
<accession>A0ABR0MRC0</accession>
<proteinExistence type="predicted"/>
<gene>
    <name evidence="2" type="ORF">PVK06_044492</name>
</gene>
<dbReference type="PANTHER" id="PTHR31267:SF7">
    <property type="entry name" value="DENTIN SIALOPHOSPHOPROTEIN-LIKE PROTEIN"/>
    <property type="match status" value="1"/>
</dbReference>
<dbReference type="PANTHER" id="PTHR31267">
    <property type="entry name" value="DENTIN SIALOPHOSPHOPROTEIN-LIKE PROTEIN"/>
    <property type="match status" value="1"/>
</dbReference>
<evidence type="ECO:0000313" key="2">
    <source>
        <dbReference type="EMBL" id="KAK5776532.1"/>
    </source>
</evidence>
<feature type="coiled-coil region" evidence="1">
    <location>
        <begin position="43"/>
        <end position="70"/>
    </location>
</feature>
<comment type="caution">
    <text evidence="2">The sequence shown here is derived from an EMBL/GenBank/DDBJ whole genome shotgun (WGS) entry which is preliminary data.</text>
</comment>
<keyword evidence="1" id="KW-0175">Coiled coil</keyword>
<dbReference type="EMBL" id="JARKNE010000012">
    <property type="protein sequence ID" value="KAK5776532.1"/>
    <property type="molecule type" value="Genomic_DNA"/>
</dbReference>
<reference evidence="2 3" key="1">
    <citation type="submission" date="2023-03" db="EMBL/GenBank/DDBJ databases">
        <title>WGS of Gossypium arboreum.</title>
        <authorList>
            <person name="Yu D."/>
        </authorList>
    </citation>
    <scope>NUCLEOTIDE SEQUENCE [LARGE SCALE GENOMIC DNA]</scope>
    <source>
        <tissue evidence="2">Leaf</tissue>
    </source>
</reference>
<name>A0ABR0MRC0_GOSAR</name>
<organism evidence="2 3">
    <name type="scientific">Gossypium arboreum</name>
    <name type="common">Tree cotton</name>
    <name type="synonym">Gossypium nanking</name>
    <dbReference type="NCBI Taxonomy" id="29729"/>
    <lineage>
        <taxon>Eukaryota</taxon>
        <taxon>Viridiplantae</taxon>
        <taxon>Streptophyta</taxon>
        <taxon>Embryophyta</taxon>
        <taxon>Tracheophyta</taxon>
        <taxon>Spermatophyta</taxon>
        <taxon>Magnoliopsida</taxon>
        <taxon>eudicotyledons</taxon>
        <taxon>Gunneridae</taxon>
        <taxon>Pentapetalae</taxon>
        <taxon>rosids</taxon>
        <taxon>malvids</taxon>
        <taxon>Malvales</taxon>
        <taxon>Malvaceae</taxon>
        <taxon>Malvoideae</taxon>
        <taxon>Gossypium</taxon>
    </lineage>
</organism>
<evidence type="ECO:0000256" key="1">
    <source>
        <dbReference type="SAM" id="Coils"/>
    </source>
</evidence>
<evidence type="ECO:0000313" key="3">
    <source>
        <dbReference type="Proteomes" id="UP001358586"/>
    </source>
</evidence>
<protein>
    <submittedName>
        <fullName evidence="2">Uncharacterized protein</fullName>
    </submittedName>
</protein>
<keyword evidence="3" id="KW-1185">Reference proteome</keyword>
<sequence length="141" mass="16082">MRSEYRTVIVFFGKADEALSVVLVCCLFEKLKKERNQSTLKAAEDFVIKAKKLENDLQSLDKRASILDLRLECQDLEKISIINHFAKFHGCGQADGTETSLSSDAIARFHKFFSQRYVIALLRPRNLLDKVALAYLRVVVT</sequence>